<dbReference type="PANTHER" id="PTHR46830">
    <property type="entry name" value="TRANSFERASE, PUTATIVE-RELATED"/>
    <property type="match status" value="1"/>
</dbReference>
<comment type="caution">
    <text evidence="2">The sequence shown here is derived from an EMBL/GenBank/DDBJ whole genome shotgun (WGS) entry which is preliminary data.</text>
</comment>
<dbReference type="Proteomes" id="UP000226192">
    <property type="component" value="Unassembled WGS sequence"/>
</dbReference>
<gene>
    <name evidence="2" type="ORF">CDD81_2476</name>
</gene>
<comment type="similarity">
    <text evidence="1">Belongs to the glycosyltransferase 32 family.</text>
</comment>
<evidence type="ECO:0008006" key="4">
    <source>
        <dbReference type="Google" id="ProtNLM"/>
    </source>
</evidence>
<dbReference type="PANTHER" id="PTHR46830:SF2">
    <property type="entry name" value="ALPHA-1,4-N-ACETYLGLUCOSAMINYLTRANSFERASE"/>
    <property type="match status" value="1"/>
</dbReference>
<dbReference type="EMBL" id="NJET01000018">
    <property type="protein sequence ID" value="PHH65372.1"/>
    <property type="molecule type" value="Genomic_DNA"/>
</dbReference>
<dbReference type="SUPFAM" id="SSF53448">
    <property type="entry name" value="Nucleotide-diphospho-sugar transferases"/>
    <property type="match status" value="1"/>
</dbReference>
<evidence type="ECO:0000256" key="1">
    <source>
        <dbReference type="ARBA" id="ARBA00009003"/>
    </source>
</evidence>
<dbReference type="STRING" id="1399860.A0A2C5YDL2"/>
<organism evidence="2 3">
    <name type="scientific">Ophiocordyceps australis</name>
    <dbReference type="NCBI Taxonomy" id="1399860"/>
    <lineage>
        <taxon>Eukaryota</taxon>
        <taxon>Fungi</taxon>
        <taxon>Dikarya</taxon>
        <taxon>Ascomycota</taxon>
        <taxon>Pezizomycotina</taxon>
        <taxon>Sordariomycetes</taxon>
        <taxon>Hypocreomycetidae</taxon>
        <taxon>Hypocreales</taxon>
        <taxon>Ophiocordycipitaceae</taxon>
        <taxon>Ophiocordyceps</taxon>
    </lineage>
</organism>
<protein>
    <recommendedName>
        <fullName evidence="4">Alpha 1,4-glycosyltransferase domain-containing protein</fullName>
    </recommendedName>
</protein>
<evidence type="ECO:0000313" key="3">
    <source>
        <dbReference type="Proteomes" id="UP000226192"/>
    </source>
</evidence>
<dbReference type="AlphaFoldDB" id="A0A2C5YDL2"/>
<dbReference type="OrthoDB" id="409543at2759"/>
<dbReference type="GO" id="GO:1901135">
    <property type="term" value="P:carbohydrate derivative metabolic process"/>
    <property type="evidence" value="ECO:0007669"/>
    <property type="project" value="UniProtKB-ARBA"/>
</dbReference>
<keyword evidence="3" id="KW-1185">Reference proteome</keyword>
<dbReference type="InterPro" id="IPR007577">
    <property type="entry name" value="GlycoTrfase_DXD_sugar-bd_CS"/>
</dbReference>
<proteinExistence type="inferred from homology"/>
<accession>A0A2C5YDL2</accession>
<sequence length="361" mass="40452">MLLVPGGRCSLGLVVAATGLLLLGSMLLYSDASRQQAVIDVLQPYWSYASGLTRFDFQPTPLEQACFNGTAARINAPGLPETIPPIVHFITGVDEPNPVSIVTWLAVRAVVAQMGPGVEIRLHHVHLSQEGPWWPDVRKRVKLVRHQPEFLADFASTVPPPSQWRAAHKADVLRLQILRREGGIYLDTDVVLLRPLDALLSGRRDIVMAYEGGNRQGLCNGVILAKPGAPFVERWYRMYRDFDPTDWNYHSVLLPAKLAVQYPDDICPLSPAAFFWPLWTKDQVALMHRPLDASEAARVTEAMSRNHGALYPGQLAYHATGFKKHMTSATAHDILTQDTRFNLLVRRYVNMEYNTSHLLLH</sequence>
<evidence type="ECO:0000313" key="2">
    <source>
        <dbReference type="EMBL" id="PHH65372.1"/>
    </source>
</evidence>
<dbReference type="InterPro" id="IPR029044">
    <property type="entry name" value="Nucleotide-diphossugar_trans"/>
</dbReference>
<reference evidence="2 3" key="1">
    <citation type="submission" date="2017-06" db="EMBL/GenBank/DDBJ databases">
        <title>Ant-infecting Ophiocordyceps genomes reveal a high diversity of potential behavioral manipulation genes and a possible major role for enterotoxins.</title>
        <authorList>
            <person name="De Bekker C."/>
            <person name="Evans H.C."/>
            <person name="Brachmann A."/>
            <person name="Hughes D.P."/>
        </authorList>
    </citation>
    <scope>NUCLEOTIDE SEQUENCE [LARGE SCALE GENOMIC DNA]</scope>
    <source>
        <strain evidence="2 3">Map64</strain>
    </source>
</reference>
<dbReference type="Pfam" id="PF04488">
    <property type="entry name" value="Gly_transf_sug"/>
    <property type="match status" value="1"/>
</dbReference>
<name>A0A2C5YDL2_9HYPO</name>
<dbReference type="Gene3D" id="3.90.550.20">
    <property type="match status" value="1"/>
</dbReference>